<evidence type="ECO:0000313" key="2">
    <source>
        <dbReference type="EMBL" id="KAK0515900.1"/>
    </source>
</evidence>
<reference evidence="2" key="1">
    <citation type="submission" date="2023-03" db="EMBL/GenBank/DDBJ databases">
        <title>Complete genome of Cladonia borealis.</title>
        <authorList>
            <person name="Park H."/>
        </authorList>
    </citation>
    <scope>NUCLEOTIDE SEQUENCE</scope>
    <source>
        <strain evidence="2">ANT050790</strain>
    </source>
</reference>
<comment type="caution">
    <text evidence="2">The sequence shown here is derived from an EMBL/GenBank/DDBJ whole genome shotgun (WGS) entry which is preliminary data.</text>
</comment>
<accession>A0AA39R8U9</accession>
<dbReference type="Proteomes" id="UP001166286">
    <property type="component" value="Unassembled WGS sequence"/>
</dbReference>
<feature type="compositionally biased region" description="Basic and acidic residues" evidence="1">
    <location>
        <begin position="78"/>
        <end position="88"/>
    </location>
</feature>
<organism evidence="2 3">
    <name type="scientific">Cladonia borealis</name>
    <dbReference type="NCBI Taxonomy" id="184061"/>
    <lineage>
        <taxon>Eukaryota</taxon>
        <taxon>Fungi</taxon>
        <taxon>Dikarya</taxon>
        <taxon>Ascomycota</taxon>
        <taxon>Pezizomycotina</taxon>
        <taxon>Lecanoromycetes</taxon>
        <taxon>OSLEUM clade</taxon>
        <taxon>Lecanoromycetidae</taxon>
        <taxon>Lecanorales</taxon>
        <taxon>Lecanorineae</taxon>
        <taxon>Cladoniaceae</taxon>
        <taxon>Cladonia</taxon>
    </lineage>
</organism>
<proteinExistence type="predicted"/>
<name>A0AA39R8U9_9LECA</name>
<feature type="region of interest" description="Disordered" evidence="1">
    <location>
        <begin position="1"/>
        <end position="156"/>
    </location>
</feature>
<protein>
    <submittedName>
        <fullName evidence="2">Uncharacterized protein</fullName>
    </submittedName>
</protein>
<evidence type="ECO:0000313" key="3">
    <source>
        <dbReference type="Proteomes" id="UP001166286"/>
    </source>
</evidence>
<feature type="region of interest" description="Disordered" evidence="1">
    <location>
        <begin position="175"/>
        <end position="196"/>
    </location>
</feature>
<evidence type="ECO:0000256" key="1">
    <source>
        <dbReference type="SAM" id="MobiDB-lite"/>
    </source>
</evidence>
<dbReference type="AlphaFoldDB" id="A0AA39R8U9"/>
<feature type="compositionally biased region" description="Polar residues" evidence="1">
    <location>
        <begin position="118"/>
        <end position="128"/>
    </location>
</feature>
<dbReference type="EMBL" id="JAFEKC020000003">
    <property type="protein sequence ID" value="KAK0515900.1"/>
    <property type="molecule type" value="Genomic_DNA"/>
</dbReference>
<sequence length="436" mass="48340">MNTADGRTEGRSRRRSMLPQKATSKPGMMPLASLAEKQSIGSGQQPITLAKPKSPTPYEANNDAAKTRQSAKVGRSRSVRESTNEQTERAQASQSTTHKPSAGRPPSHETFATPAPTRVTSGSSNVRTTGKAPFHGRSVSQQLEPKATPRLGSIRTPSLRQSFMNNQKPAFSAMQQRFTPKKDKSRPTSPSTQPLGMDKISSADIFQAQMELAQLHLLHRSAATVQKQWEGSAKDSFQQRFSALHERHVDLKDIAHQQQVLTNQLGLVSWSQGKTGTQIADKLQLLSRNISDVGNLIDAEGKYTRILEIFESWFTQALDIRRKRDVKAAKAGKDLGFNEGLGDGWKAEAMVLERELTYCLRDLKGFGILHDVSSLGRILSLYSRLIVSMLEELDVIQWIENEIMVQETCWVERTIHNLASNVSEDIGSIASTRPKV</sequence>
<feature type="compositionally biased region" description="Basic and acidic residues" evidence="1">
    <location>
        <begin position="1"/>
        <end position="11"/>
    </location>
</feature>
<feature type="compositionally biased region" description="Polar residues" evidence="1">
    <location>
        <begin position="89"/>
        <end position="99"/>
    </location>
</feature>
<keyword evidence="3" id="KW-1185">Reference proteome</keyword>
<gene>
    <name evidence="2" type="ORF">JMJ35_001934</name>
</gene>